<evidence type="ECO:0000256" key="1">
    <source>
        <dbReference type="SAM" id="MobiDB-lite"/>
    </source>
</evidence>
<evidence type="ECO:0000313" key="2">
    <source>
        <dbReference type="EMBL" id="KAJ7096761.1"/>
    </source>
</evidence>
<feature type="compositionally biased region" description="Polar residues" evidence="1">
    <location>
        <begin position="163"/>
        <end position="176"/>
    </location>
</feature>
<name>A0AAD6XSP9_9AGAR</name>
<keyword evidence="3" id="KW-1185">Reference proteome</keyword>
<gene>
    <name evidence="2" type="ORF">B0H15DRAFT_946217</name>
</gene>
<feature type="compositionally biased region" description="Basic residues" evidence="1">
    <location>
        <begin position="181"/>
        <end position="200"/>
    </location>
</feature>
<organism evidence="2 3">
    <name type="scientific">Mycena belliarum</name>
    <dbReference type="NCBI Taxonomy" id="1033014"/>
    <lineage>
        <taxon>Eukaryota</taxon>
        <taxon>Fungi</taxon>
        <taxon>Dikarya</taxon>
        <taxon>Basidiomycota</taxon>
        <taxon>Agaricomycotina</taxon>
        <taxon>Agaricomycetes</taxon>
        <taxon>Agaricomycetidae</taxon>
        <taxon>Agaricales</taxon>
        <taxon>Marasmiineae</taxon>
        <taxon>Mycenaceae</taxon>
        <taxon>Mycena</taxon>
    </lineage>
</organism>
<proteinExistence type="predicted"/>
<dbReference type="EMBL" id="JARJCN010000011">
    <property type="protein sequence ID" value="KAJ7096761.1"/>
    <property type="molecule type" value="Genomic_DNA"/>
</dbReference>
<sequence>MLVYCARYALTGHDAVLFVVCTSWVRTKRARRPPIQDWTLRKGEVPRGSESAEAMLELSAHAMTRSDSSESQHDSNRVLAVPQLQDLPDRATYIQAQRPPRSESAHDPLQTRRIQQSSPTIFKSSSPRKPSSDLSTGRGGSAERAVQARNLRSTQDHPAHQAVPSSNSQPNASVQPLISLRHLRARARRRRRRRPAARPRRGSERVLEAAPDPDPCANPPSAAAAPARERRSQRIRALPRPITRSALRAPEHTSAERRALRTERRLPALRIQAPAPLSPPRASPDPRDARRPGCSAHVCGARRAPFAHSTPLRPARAIW</sequence>
<feature type="compositionally biased region" description="Basic and acidic residues" evidence="1">
    <location>
        <begin position="100"/>
        <end position="110"/>
    </location>
</feature>
<feature type="compositionally biased region" description="Basic and acidic residues" evidence="1">
    <location>
        <begin position="67"/>
        <end position="76"/>
    </location>
</feature>
<dbReference type="AlphaFoldDB" id="A0AAD6XSP9"/>
<feature type="region of interest" description="Disordered" evidence="1">
    <location>
        <begin position="62"/>
        <end position="295"/>
    </location>
</feature>
<dbReference type="Proteomes" id="UP001222325">
    <property type="component" value="Unassembled WGS sequence"/>
</dbReference>
<evidence type="ECO:0000313" key="3">
    <source>
        <dbReference type="Proteomes" id="UP001222325"/>
    </source>
</evidence>
<reference evidence="2" key="1">
    <citation type="submission" date="2023-03" db="EMBL/GenBank/DDBJ databases">
        <title>Massive genome expansion in bonnet fungi (Mycena s.s.) driven by repeated elements and novel gene families across ecological guilds.</title>
        <authorList>
            <consortium name="Lawrence Berkeley National Laboratory"/>
            <person name="Harder C.B."/>
            <person name="Miyauchi S."/>
            <person name="Viragh M."/>
            <person name="Kuo A."/>
            <person name="Thoen E."/>
            <person name="Andreopoulos B."/>
            <person name="Lu D."/>
            <person name="Skrede I."/>
            <person name="Drula E."/>
            <person name="Henrissat B."/>
            <person name="Morin E."/>
            <person name="Kohler A."/>
            <person name="Barry K."/>
            <person name="LaButti K."/>
            <person name="Morin E."/>
            <person name="Salamov A."/>
            <person name="Lipzen A."/>
            <person name="Mereny Z."/>
            <person name="Hegedus B."/>
            <person name="Baldrian P."/>
            <person name="Stursova M."/>
            <person name="Weitz H."/>
            <person name="Taylor A."/>
            <person name="Grigoriev I.V."/>
            <person name="Nagy L.G."/>
            <person name="Martin F."/>
            <person name="Kauserud H."/>
        </authorList>
    </citation>
    <scope>NUCLEOTIDE SEQUENCE</scope>
    <source>
        <strain evidence="2">CBHHK173m</strain>
    </source>
</reference>
<feature type="compositionally biased region" description="Basic and acidic residues" evidence="1">
    <location>
        <begin position="249"/>
        <end position="266"/>
    </location>
</feature>
<feature type="compositionally biased region" description="Polar residues" evidence="1">
    <location>
        <begin position="112"/>
        <end position="122"/>
    </location>
</feature>
<comment type="caution">
    <text evidence="2">The sequence shown here is derived from an EMBL/GenBank/DDBJ whole genome shotgun (WGS) entry which is preliminary data.</text>
</comment>
<protein>
    <submittedName>
        <fullName evidence="2">Uncharacterized protein</fullName>
    </submittedName>
</protein>
<accession>A0AAD6XSP9</accession>